<dbReference type="Proteomes" id="UP000034150">
    <property type="component" value="Unassembled WGS sequence"/>
</dbReference>
<keyword evidence="5" id="KW-1185">Reference proteome</keyword>
<evidence type="ECO:0000313" key="2">
    <source>
        <dbReference type="EMBL" id="KKE98239.1"/>
    </source>
</evidence>
<feature type="compositionally biased region" description="Basic and acidic residues" evidence="1">
    <location>
        <begin position="61"/>
        <end position="74"/>
    </location>
</feature>
<organism evidence="3 6">
    <name type="scientific">Mycolicibacterium obuense</name>
    <dbReference type="NCBI Taxonomy" id="1807"/>
    <lineage>
        <taxon>Bacteria</taxon>
        <taxon>Bacillati</taxon>
        <taxon>Actinomycetota</taxon>
        <taxon>Actinomycetes</taxon>
        <taxon>Mycobacteriales</taxon>
        <taxon>Mycobacteriaceae</taxon>
        <taxon>Mycolicibacterium</taxon>
    </lineage>
</organism>
<evidence type="ECO:0000313" key="4">
    <source>
        <dbReference type="EMBL" id="TDL12127.1"/>
    </source>
</evidence>
<gene>
    <name evidence="4" type="ORF">EUA04_03880</name>
    <name evidence="3" type="ORF">MOBUDSM44075_00037</name>
    <name evidence="2" type="ORF">WN67_30350</name>
</gene>
<reference evidence="3 6" key="1">
    <citation type="journal article" date="2015" name="Genome Biol. Evol.">
        <title>Characterization of Three Mycobacterium spp. with Potential Use in Bioremediation by Genome Sequencing and Comparative Genomics.</title>
        <authorList>
            <person name="Das S."/>
            <person name="Pettersson B.M."/>
            <person name="Behra P.R."/>
            <person name="Ramesh M."/>
            <person name="Dasgupta S."/>
            <person name="Bhattacharya A."/>
            <person name="Kirsebom L.A."/>
        </authorList>
    </citation>
    <scope>NUCLEOTIDE SEQUENCE [LARGE SCALE GENOMIC DNA]</scope>
    <source>
        <strain evidence="3 6">DSM 44075</strain>
    </source>
</reference>
<dbReference type="RefSeq" id="WP_046366806.1">
    <property type="nucleotide sequence ID" value="NZ_CALTXN010000002.1"/>
</dbReference>
<dbReference type="EMBL" id="SDLP01000001">
    <property type="protein sequence ID" value="TDL12127.1"/>
    <property type="molecule type" value="Genomic_DNA"/>
</dbReference>
<dbReference type="OrthoDB" id="4560576at2"/>
<proteinExistence type="predicted"/>
<dbReference type="EMBL" id="JYNU01000001">
    <property type="protein sequence ID" value="KMO81915.1"/>
    <property type="molecule type" value="Genomic_DNA"/>
</dbReference>
<evidence type="ECO:0000313" key="5">
    <source>
        <dbReference type="Proteomes" id="UP000034150"/>
    </source>
</evidence>
<feature type="region of interest" description="Disordered" evidence="1">
    <location>
        <begin position="61"/>
        <end position="80"/>
    </location>
</feature>
<dbReference type="Proteomes" id="UP000294952">
    <property type="component" value="Unassembled WGS sequence"/>
</dbReference>
<dbReference type="PATRIC" id="fig|1807.13.peg.6352"/>
<evidence type="ECO:0000313" key="6">
    <source>
        <dbReference type="Proteomes" id="UP000036313"/>
    </source>
</evidence>
<dbReference type="AlphaFoldDB" id="A0A0J6WF86"/>
<protein>
    <submittedName>
        <fullName evidence="4">CsbD family protein</fullName>
    </submittedName>
    <submittedName>
        <fullName evidence="2">General stress protein CsbD</fullName>
    </submittedName>
</protein>
<sequence length="80" mass="8431">MADSTSGPIAALRALVDGSIGLSKQVIGILLDNDRLQEQGEAQQQKARALKDVAQKEAEAEAARAEAKTQEARQKAASKS</sequence>
<reference evidence="4 7" key="3">
    <citation type="submission" date="2019-01" db="EMBL/GenBank/DDBJ databases">
        <title>High-quality-draft genome sequences of five non-tuberculosis mycobacteriaceae isolated from a nosocomial environment.</title>
        <authorList>
            <person name="Tiago I."/>
            <person name="Alarico S."/>
            <person name="Pereira S.G."/>
            <person name="Coelho C."/>
            <person name="Maranha A."/>
            <person name="Empadinhas N."/>
        </authorList>
    </citation>
    <scope>NUCLEOTIDE SEQUENCE [LARGE SCALE GENOMIC DNA]</scope>
    <source>
        <strain evidence="4 7">22DIII</strain>
    </source>
</reference>
<name>A0A0J6WF86_9MYCO</name>
<dbReference type="EMBL" id="LAUZ02000195">
    <property type="protein sequence ID" value="KKE98239.1"/>
    <property type="molecule type" value="Genomic_DNA"/>
</dbReference>
<accession>A0A0J6WF86</accession>
<reference evidence="2 5" key="2">
    <citation type="submission" date="2015-04" db="EMBL/GenBank/DDBJ databases">
        <title>Genome sequence of Mycobacterium obuense UC1.</title>
        <authorList>
            <person name="Greninger A.L."/>
            <person name="Cunningham G."/>
            <person name="Chiu C.Y."/>
            <person name="Miller S."/>
        </authorList>
    </citation>
    <scope>NUCLEOTIDE SEQUENCE [LARGE SCALE GENOMIC DNA]</scope>
    <source>
        <strain evidence="2 5">UC1</strain>
    </source>
</reference>
<comment type="caution">
    <text evidence="3">The sequence shown here is derived from an EMBL/GenBank/DDBJ whole genome shotgun (WGS) entry which is preliminary data.</text>
</comment>
<evidence type="ECO:0000313" key="7">
    <source>
        <dbReference type="Proteomes" id="UP000294952"/>
    </source>
</evidence>
<dbReference type="STRING" id="1807.MOBUDSM44075_00037"/>
<evidence type="ECO:0000313" key="3">
    <source>
        <dbReference type="EMBL" id="KMO81915.1"/>
    </source>
</evidence>
<dbReference type="Proteomes" id="UP000036313">
    <property type="component" value="Unassembled WGS sequence"/>
</dbReference>
<evidence type="ECO:0000256" key="1">
    <source>
        <dbReference type="SAM" id="MobiDB-lite"/>
    </source>
</evidence>